<feature type="region of interest" description="Disordered" evidence="1">
    <location>
        <begin position="308"/>
        <end position="375"/>
    </location>
</feature>
<comment type="caution">
    <text evidence="2">The sequence shown here is derived from an EMBL/GenBank/DDBJ whole genome shotgun (WGS) entry which is preliminary data.</text>
</comment>
<evidence type="ECO:0000313" key="3">
    <source>
        <dbReference type="Proteomes" id="UP000521943"/>
    </source>
</evidence>
<sequence length="1203" mass="136277">MVRIRGLDFAFVAWTSHTMVRIRGLDFAFMAWTSHTMVRIRGLDFARTMVHIRGLDFAHHGANRVAWTSRTMVHIAWLYWTSRTMVRIAWLGLRAPWCTSRGLDSMHHGANRVDFVHHVRPFTWNIVANFKHWGTRTKNVSTPKDKKVTPASPCGGFNGLKYGAEGDSNPQPSGTSEQAASRWMVGPAVSRLEMDASAEGRGGREGATPTQKSARMCMHQGTNHAGGTYTMGQHPKIPPECVCTRGQTTREGHTPWDSVGLCQKFHCRKWHQPLEISQCGKCITLTPSAANPIERKMQWALEYYGMTASNDSDDSDPIEDPDSTPSPAPKPASAAARRASPGGDVTVIGSLGNLRRALNPPRAKPRKPESAALREERQLKQQERYAALRPLSKKQLRLLEAIAGEDGSGLRTRDFENAVYIAVDPLLIATPLTKTVYDEYRPVDWVPGARTHTMILISGGHRQKTSAKLTIPHDDIISQLEKKIQALDQQRREDRAADLRSQIDQVKLRGSPKEEMILESRQNSLTALVKLLTNNKIQPAADSEEHQLSTIFQLAHHRDAKDIESLLSYTQSLALKHRDAYTRLVKRSQDILAFIIDTRASAHFNHFLTDSQRIVGIQQEIWPLVEPVFRSMWRQVLFISSEADLPDRDDDEDEDDEDYASRVSHALLEPLSYISTPVLDSLIEAADEAYNEHLAPLSPFIGTANDEYMSAFEEYNNTPITEKSKLDEPQLWTPRDLGISEGAFAKIHVLLNEQTAYRHDNAPRLDGKIPLLSPMCGASMLDDWWSVRDVVYLVSKPLYICLSMLKTLQDFQLVHALHRPHPEHEQNRSQDRHHPIRLLPCAAIRYYLQYWIGSDDSDAWTSSTVQDMMDTIDEDGDPLSTTADAAFNALVVLLWRHREDVLRPVGQLYQPMERFTPYTQRKGKKASGEELEAHLVEKGPEFLREWLRHIADKHGLPQKEITPRIDPALPPEVAGAISTWEQENGVDHILPVFEALQSCAINYLVSYSGVTNNRVHYANILIAVHRELQYFYHYLAPFLDIVKPFGHFISGLFATVHAFPRLESAPVWLNLPISRAPVTPIRIPEYSDLAIRRERDQRQKNLWEWPIVEDSWDEERDEGHDGANSPAARMLTFPTSRLSDLHIHYRTQDVLDSLEDEDARNNDEITEAAHDVHFGTLRTAKRIRLAQHSSQGTDSDDGQSEDE</sequence>
<keyword evidence="3" id="KW-1185">Reference proteome</keyword>
<evidence type="ECO:0000256" key="1">
    <source>
        <dbReference type="SAM" id="MobiDB-lite"/>
    </source>
</evidence>
<feature type="compositionally biased region" description="Basic and acidic residues" evidence="1">
    <location>
        <begin position="366"/>
        <end position="375"/>
    </location>
</feature>
<dbReference type="EMBL" id="JACGCI010000240">
    <property type="protein sequence ID" value="KAF6741495.1"/>
    <property type="molecule type" value="Genomic_DNA"/>
</dbReference>
<feature type="compositionally biased region" description="Polar residues" evidence="1">
    <location>
        <begin position="168"/>
        <end position="179"/>
    </location>
</feature>
<feature type="compositionally biased region" description="Low complexity" evidence="1">
    <location>
        <begin position="331"/>
        <end position="341"/>
    </location>
</feature>
<name>A0A8H6H6S0_9AGAR</name>
<evidence type="ECO:0000313" key="2">
    <source>
        <dbReference type="EMBL" id="KAF6741495.1"/>
    </source>
</evidence>
<accession>A0A8H6H6S0</accession>
<reference evidence="2 3" key="1">
    <citation type="submission" date="2020-07" db="EMBL/GenBank/DDBJ databases">
        <title>Comparative genomics of pyrophilous fungi reveals a link between fire events and developmental genes.</title>
        <authorList>
            <consortium name="DOE Joint Genome Institute"/>
            <person name="Steindorff A.S."/>
            <person name="Carver A."/>
            <person name="Calhoun S."/>
            <person name="Stillman K."/>
            <person name="Liu H."/>
            <person name="Lipzen A."/>
            <person name="Pangilinan J."/>
            <person name="Labutti K."/>
            <person name="Bruns T.D."/>
            <person name="Grigoriev I.V."/>
        </authorList>
    </citation>
    <scope>NUCLEOTIDE SEQUENCE [LARGE SCALE GENOMIC DNA]</scope>
    <source>
        <strain evidence="2 3">CBS 144469</strain>
    </source>
</reference>
<feature type="compositionally biased region" description="Acidic residues" evidence="1">
    <location>
        <begin position="311"/>
        <end position="322"/>
    </location>
</feature>
<dbReference type="AlphaFoldDB" id="A0A8H6H6S0"/>
<dbReference type="OrthoDB" id="3053855at2759"/>
<gene>
    <name evidence="2" type="ORF">DFP72DRAFT_862133</name>
</gene>
<feature type="compositionally biased region" description="Acidic residues" evidence="1">
    <location>
        <begin position="1194"/>
        <end position="1203"/>
    </location>
</feature>
<dbReference type="Proteomes" id="UP000521943">
    <property type="component" value="Unassembled WGS sequence"/>
</dbReference>
<organism evidence="2 3">
    <name type="scientific">Ephemerocybe angulata</name>
    <dbReference type="NCBI Taxonomy" id="980116"/>
    <lineage>
        <taxon>Eukaryota</taxon>
        <taxon>Fungi</taxon>
        <taxon>Dikarya</taxon>
        <taxon>Basidiomycota</taxon>
        <taxon>Agaricomycotina</taxon>
        <taxon>Agaricomycetes</taxon>
        <taxon>Agaricomycetidae</taxon>
        <taxon>Agaricales</taxon>
        <taxon>Agaricineae</taxon>
        <taxon>Psathyrellaceae</taxon>
        <taxon>Ephemerocybe</taxon>
    </lineage>
</organism>
<proteinExistence type="predicted"/>
<feature type="region of interest" description="Disordered" evidence="1">
    <location>
        <begin position="159"/>
        <end position="182"/>
    </location>
</feature>
<feature type="region of interest" description="Disordered" evidence="1">
    <location>
        <begin position="1184"/>
        <end position="1203"/>
    </location>
</feature>
<protein>
    <submittedName>
        <fullName evidence="2">Uncharacterized protein</fullName>
    </submittedName>
</protein>